<dbReference type="GO" id="GO:0036157">
    <property type="term" value="C:outer dynein arm"/>
    <property type="evidence" value="ECO:0007669"/>
    <property type="project" value="TreeGrafter"/>
</dbReference>
<feature type="region of interest" description="Disordered" evidence="12">
    <location>
        <begin position="276"/>
        <end position="302"/>
    </location>
</feature>
<reference evidence="13" key="1">
    <citation type="submission" date="2018-07" db="EMBL/GenBank/DDBJ databases">
        <authorList>
            <person name="Quirk P.G."/>
            <person name="Krulwich T.A."/>
        </authorList>
    </citation>
    <scope>NUCLEOTIDE SEQUENCE</scope>
</reference>
<dbReference type="PANTHER" id="PTHR12442">
    <property type="entry name" value="DYNEIN INTERMEDIATE CHAIN"/>
    <property type="match status" value="1"/>
</dbReference>
<accession>A0A336MGH5</accession>
<protein>
    <submittedName>
        <fullName evidence="13">CSON000796 protein</fullName>
    </submittedName>
</protein>
<dbReference type="GO" id="GO:0036158">
    <property type="term" value="P:outer dynein arm assembly"/>
    <property type="evidence" value="ECO:0007669"/>
    <property type="project" value="TreeGrafter"/>
</dbReference>
<dbReference type="InterPro" id="IPR036322">
    <property type="entry name" value="WD40_repeat_dom_sf"/>
</dbReference>
<comment type="subcellular location">
    <subcellularLocation>
        <location evidence="1">Cytoplasm</location>
        <location evidence="1">Cytoskeleton</location>
        <location evidence="1">Cilium axoneme</location>
    </subcellularLocation>
</comment>
<dbReference type="Pfam" id="PF00400">
    <property type="entry name" value="WD40"/>
    <property type="match status" value="1"/>
</dbReference>
<keyword evidence="8" id="KW-0505">Motor protein</keyword>
<evidence type="ECO:0000256" key="2">
    <source>
        <dbReference type="ARBA" id="ARBA00011059"/>
    </source>
</evidence>
<evidence type="ECO:0000256" key="3">
    <source>
        <dbReference type="ARBA" id="ARBA00022490"/>
    </source>
</evidence>
<evidence type="ECO:0000256" key="6">
    <source>
        <dbReference type="ARBA" id="ARBA00022737"/>
    </source>
</evidence>
<feature type="repeat" description="WD" evidence="11">
    <location>
        <begin position="574"/>
        <end position="607"/>
    </location>
</feature>
<dbReference type="SMART" id="SM00320">
    <property type="entry name" value="WD40"/>
    <property type="match status" value="4"/>
</dbReference>
<feature type="region of interest" description="Disordered" evidence="12">
    <location>
        <begin position="1"/>
        <end position="81"/>
    </location>
</feature>
<feature type="compositionally biased region" description="Basic and acidic residues" evidence="12">
    <location>
        <begin position="66"/>
        <end position="81"/>
    </location>
</feature>
<dbReference type="GO" id="GO:0005874">
    <property type="term" value="C:microtubule"/>
    <property type="evidence" value="ECO:0007669"/>
    <property type="project" value="UniProtKB-KW"/>
</dbReference>
<dbReference type="SUPFAM" id="SSF50978">
    <property type="entry name" value="WD40 repeat-like"/>
    <property type="match status" value="1"/>
</dbReference>
<dbReference type="AlphaFoldDB" id="A0A336MGH5"/>
<dbReference type="InterPro" id="IPR050687">
    <property type="entry name" value="Dynein_IC"/>
</dbReference>
<evidence type="ECO:0000256" key="10">
    <source>
        <dbReference type="ARBA" id="ARBA00023273"/>
    </source>
</evidence>
<dbReference type="GO" id="GO:0003341">
    <property type="term" value="P:cilium movement"/>
    <property type="evidence" value="ECO:0007669"/>
    <property type="project" value="TreeGrafter"/>
</dbReference>
<dbReference type="PROSITE" id="PS50082">
    <property type="entry name" value="WD_REPEATS_2"/>
    <property type="match status" value="1"/>
</dbReference>
<keyword evidence="6" id="KW-0677">Repeat</keyword>
<keyword evidence="10" id="KW-0966">Cell projection</keyword>
<dbReference type="VEuPathDB" id="VectorBase:CSON000796"/>
<evidence type="ECO:0000256" key="12">
    <source>
        <dbReference type="SAM" id="MobiDB-lite"/>
    </source>
</evidence>
<evidence type="ECO:0000313" key="13">
    <source>
        <dbReference type="EMBL" id="SSX29050.1"/>
    </source>
</evidence>
<dbReference type="GO" id="GO:0045503">
    <property type="term" value="F:dynein light chain binding"/>
    <property type="evidence" value="ECO:0007669"/>
    <property type="project" value="TreeGrafter"/>
</dbReference>
<comment type="similarity">
    <text evidence="2">Belongs to the dynein intermediate chain family.</text>
</comment>
<evidence type="ECO:0000256" key="4">
    <source>
        <dbReference type="ARBA" id="ARBA00022574"/>
    </source>
</evidence>
<evidence type="ECO:0000256" key="5">
    <source>
        <dbReference type="ARBA" id="ARBA00022701"/>
    </source>
</evidence>
<dbReference type="OMA" id="YWSQGEV"/>
<evidence type="ECO:0000256" key="7">
    <source>
        <dbReference type="ARBA" id="ARBA00023017"/>
    </source>
</evidence>
<evidence type="ECO:0000256" key="8">
    <source>
        <dbReference type="ARBA" id="ARBA00023175"/>
    </source>
</evidence>
<gene>
    <name evidence="13" type="primary">CSON000796</name>
</gene>
<evidence type="ECO:0000256" key="1">
    <source>
        <dbReference type="ARBA" id="ARBA00004430"/>
    </source>
</evidence>
<evidence type="ECO:0000256" key="11">
    <source>
        <dbReference type="PROSITE-ProRule" id="PRU00221"/>
    </source>
</evidence>
<dbReference type="InterPro" id="IPR001680">
    <property type="entry name" value="WD40_rpt"/>
</dbReference>
<name>A0A336MGH5_CULSO</name>
<dbReference type="GO" id="GO:0045504">
    <property type="term" value="F:dynein heavy chain binding"/>
    <property type="evidence" value="ECO:0007669"/>
    <property type="project" value="TreeGrafter"/>
</dbReference>
<keyword evidence="3" id="KW-0963">Cytoplasm</keyword>
<organism evidence="13">
    <name type="scientific">Culicoides sonorensis</name>
    <name type="common">Biting midge</name>
    <dbReference type="NCBI Taxonomy" id="179676"/>
    <lineage>
        <taxon>Eukaryota</taxon>
        <taxon>Metazoa</taxon>
        <taxon>Ecdysozoa</taxon>
        <taxon>Arthropoda</taxon>
        <taxon>Hexapoda</taxon>
        <taxon>Insecta</taxon>
        <taxon>Pterygota</taxon>
        <taxon>Neoptera</taxon>
        <taxon>Endopterygota</taxon>
        <taxon>Diptera</taxon>
        <taxon>Nematocera</taxon>
        <taxon>Chironomoidea</taxon>
        <taxon>Ceratopogonidae</taxon>
        <taxon>Ceratopogoninae</taxon>
        <taxon>Culicoides</taxon>
        <taxon>Monoculicoides</taxon>
    </lineage>
</organism>
<keyword evidence="7" id="KW-0243">Dynein</keyword>
<keyword evidence="9" id="KW-0206">Cytoskeleton</keyword>
<feature type="compositionally biased region" description="Low complexity" evidence="12">
    <location>
        <begin position="10"/>
        <end position="38"/>
    </location>
</feature>
<dbReference type="EMBL" id="UFQT01001127">
    <property type="protein sequence ID" value="SSX29050.1"/>
    <property type="molecule type" value="Genomic_DNA"/>
</dbReference>
<feature type="region of interest" description="Disordered" evidence="12">
    <location>
        <begin position="889"/>
        <end position="913"/>
    </location>
</feature>
<dbReference type="PANTHER" id="PTHR12442:SF11">
    <property type="entry name" value="DYNEIN AXONEMAL INTERMEDIATE CHAIN 1"/>
    <property type="match status" value="1"/>
</dbReference>
<dbReference type="Gene3D" id="2.130.10.10">
    <property type="entry name" value="YVTN repeat-like/Quinoprotein amine dehydrogenase"/>
    <property type="match status" value="2"/>
</dbReference>
<proteinExistence type="inferred from homology"/>
<sequence>MGENPPQNLSRRMSMAANSSANCSQNNSRASQRRMSSAPFNSPSPILDSAEQTPRTMRSPSFAKGMQDDDGHDWNRNKSLLRPDDQMDLTDAELSEEIPKILTTDNTNALRNLVVYSFKEGGFIPVPPQDNTVTLFEYIGTSIHKDAPEACNQQSVNMFGEEAAGVIETIQEKSEYASLDETIDEGDEDAADDDEQGEGEEKEAPEAVELEEEISSAPKKKLTNQFNFCERAALTYSNPSRSVETQTIPPPRSTFGANVLQWEIYDSYTEDYALQQAKKEKEKKPTGRKEERKFRDDKARAKEEADRKRLQACQILERMVNQNIYDEIAQVQIISFSDYRYWEDPSDEFREEEGTLLPLWKFSYEKTKKMNVTDLCFNTLYYDLFAVCFGSLDFMKQGPEGMVCLFTVKNPSYPDYRISTESGAMCCDIHPKYPYLLAIGMYDGNVCVYNLQVGTKDPIYMSHGVNGKHSECVWEIKWGPDMQDGEINFYSVSADGRVFNWVLMQNKLAITTIITLFLDNGPVGGPDGKNIRLKGCGTCMVFHPNNPEIFQVGTEEGLIFKCSTAYSSKYLMTYNAHNLSVHRMDFNKFNSNIFASCSGDWRVKIWEDKRPDPLFIFDLGASVGDVKWAPDSSTVFAAVTTEGKVFVFDLNVNKYKAICIQSVVSKKKNKLTRLAFNQKLPFIIVGDDKGTTITLKLSPNLRLKCKPPKKQLGLDQHALQEMKLERLLSLVREMPEGETVRDNDDNEENSNEQQLFYVIVSFYKKTKMGKVLLIQLCLLLIYISYKGIFCDESPSSYQQDTPSNSYAKLSLRDVVNMLEADRKDDFRKGNNNLEDGLVIEQLLDPVYESESNAEEILKNNPMLMQFLAEKLKNPPQTRFLSPRLGRTADPAHHLPSLPPRFGKRNTVFTPRMG</sequence>
<feature type="compositionally biased region" description="Basic and acidic residues" evidence="12">
    <location>
        <begin position="277"/>
        <end position="302"/>
    </location>
</feature>
<feature type="compositionally biased region" description="Acidic residues" evidence="12">
    <location>
        <begin position="183"/>
        <end position="214"/>
    </location>
</feature>
<keyword evidence="5" id="KW-0493">Microtubule</keyword>
<feature type="region of interest" description="Disordered" evidence="12">
    <location>
        <begin position="183"/>
        <end position="215"/>
    </location>
</feature>
<keyword evidence="4 11" id="KW-0853">WD repeat</keyword>
<dbReference type="InterPro" id="IPR015943">
    <property type="entry name" value="WD40/YVTN_repeat-like_dom_sf"/>
</dbReference>
<evidence type="ECO:0000256" key="9">
    <source>
        <dbReference type="ARBA" id="ARBA00023212"/>
    </source>
</evidence>
<feature type="compositionally biased region" description="Polar residues" evidence="12">
    <location>
        <begin position="39"/>
        <end position="59"/>
    </location>
</feature>